<organism evidence="7">
    <name type="scientific">Medioppia subpectinata</name>
    <dbReference type="NCBI Taxonomy" id="1979941"/>
    <lineage>
        <taxon>Eukaryota</taxon>
        <taxon>Metazoa</taxon>
        <taxon>Ecdysozoa</taxon>
        <taxon>Arthropoda</taxon>
        <taxon>Chelicerata</taxon>
        <taxon>Arachnida</taxon>
        <taxon>Acari</taxon>
        <taxon>Acariformes</taxon>
        <taxon>Sarcoptiformes</taxon>
        <taxon>Oribatida</taxon>
        <taxon>Brachypylina</taxon>
        <taxon>Oppioidea</taxon>
        <taxon>Oppiidae</taxon>
        <taxon>Medioppia</taxon>
    </lineage>
</organism>
<dbReference type="InterPro" id="IPR000742">
    <property type="entry name" value="EGF"/>
</dbReference>
<evidence type="ECO:0000313" key="7">
    <source>
        <dbReference type="EMBL" id="CAD7633611.1"/>
    </source>
</evidence>
<feature type="non-terminal residue" evidence="7">
    <location>
        <position position="1"/>
    </location>
</feature>
<dbReference type="InterPro" id="IPR006212">
    <property type="entry name" value="Furin_repeat"/>
</dbReference>
<evidence type="ECO:0000256" key="3">
    <source>
        <dbReference type="ARBA" id="ARBA00023157"/>
    </source>
</evidence>
<accession>A0A7R9L1Z2</accession>
<dbReference type="CDD" id="cd00064">
    <property type="entry name" value="FU"/>
    <property type="match status" value="1"/>
</dbReference>
<name>A0A7R9L1Z2_9ACAR</name>
<dbReference type="EMBL" id="OC867629">
    <property type="protein sequence ID" value="CAD7633611.1"/>
    <property type="molecule type" value="Genomic_DNA"/>
</dbReference>
<feature type="domain" description="EGF-like" evidence="6">
    <location>
        <begin position="100"/>
        <end position="142"/>
    </location>
</feature>
<keyword evidence="5" id="KW-0472">Membrane</keyword>
<gene>
    <name evidence="7" type="ORF">OSB1V03_LOCUS14008</name>
</gene>
<dbReference type="Proteomes" id="UP000759131">
    <property type="component" value="Unassembled WGS sequence"/>
</dbReference>
<dbReference type="Pfam" id="PF07645">
    <property type="entry name" value="EGF_CA"/>
    <property type="match status" value="1"/>
</dbReference>
<dbReference type="SMART" id="SM00179">
    <property type="entry name" value="EGF_CA"/>
    <property type="match status" value="1"/>
</dbReference>
<dbReference type="GO" id="GO:0005509">
    <property type="term" value="F:calcium ion binding"/>
    <property type="evidence" value="ECO:0007669"/>
    <property type="project" value="InterPro"/>
</dbReference>
<evidence type="ECO:0000256" key="1">
    <source>
        <dbReference type="ARBA" id="ARBA00005897"/>
    </source>
</evidence>
<dbReference type="AlphaFoldDB" id="A0A7R9L1Z2"/>
<feature type="disulfide bond" evidence="4">
    <location>
        <begin position="132"/>
        <end position="141"/>
    </location>
</feature>
<dbReference type="CDD" id="cd00054">
    <property type="entry name" value="EGF_CA"/>
    <property type="match status" value="1"/>
</dbReference>
<dbReference type="InterPro" id="IPR002049">
    <property type="entry name" value="LE_dom"/>
</dbReference>
<proteinExistence type="inferred from homology"/>
<evidence type="ECO:0000256" key="5">
    <source>
        <dbReference type="SAM" id="Phobius"/>
    </source>
</evidence>
<dbReference type="PROSITE" id="PS01248">
    <property type="entry name" value="EGF_LAM_1"/>
    <property type="match status" value="1"/>
</dbReference>
<dbReference type="EMBL" id="CAJPIZ010013054">
    <property type="protein sequence ID" value="CAG2114041.1"/>
    <property type="molecule type" value="Genomic_DNA"/>
</dbReference>
<dbReference type="PROSITE" id="PS50026">
    <property type="entry name" value="EGF_3"/>
    <property type="match status" value="1"/>
</dbReference>
<comment type="similarity">
    <text evidence="1">Belongs to the CRELD family.</text>
</comment>
<dbReference type="PROSITE" id="PS01187">
    <property type="entry name" value="EGF_CA"/>
    <property type="match status" value="1"/>
</dbReference>
<keyword evidence="8" id="KW-1185">Reference proteome</keyword>
<dbReference type="InterPro" id="IPR001881">
    <property type="entry name" value="EGF-like_Ca-bd_dom"/>
</dbReference>
<keyword evidence="3 4" id="KW-1015">Disulfide bond</keyword>
<dbReference type="Gene3D" id="2.10.25.10">
    <property type="entry name" value="Laminin"/>
    <property type="match status" value="1"/>
</dbReference>
<dbReference type="SMART" id="SM00261">
    <property type="entry name" value="FU"/>
    <property type="match status" value="2"/>
</dbReference>
<keyword evidence="5" id="KW-0812">Transmembrane</keyword>
<sequence>GVERTARGKFEGGDTHWEEAKMGSYANSEIRLTEIQELLCSELATGKDQCHHLAEEYEPQIENWWFSRRQPSAANGQSLYDYLCMDQMKACCPAGHYGPDCKPCAGHPDHVCSDRGVCVGNGSRDGSGRCLCDSGFGGADCGQCANDHYANGTVADGQLPACEPCDKSCASGCRSGGPKGCLVCTAGYIWDGDYGCVDVDECVDLGVNPCESNAFCINTEGSFYCYRKCLLSIRYQCPTAGQRWPVGVVASDMRLGVTARLWHKCREFKCDKACDGCNGDGPDSCLKCAQNHVLKDGICLDPEANKRETHISLARYATYLGLCVATCIIFRNNIYVASVIGLVVAVYITLSEFTLKDDVFNPLSNWAQAAA</sequence>
<dbReference type="PROSITE" id="PS00022">
    <property type="entry name" value="EGF_1"/>
    <property type="match status" value="1"/>
</dbReference>
<protein>
    <recommendedName>
        <fullName evidence="6">EGF-like domain-containing protein</fullName>
    </recommendedName>
</protein>
<evidence type="ECO:0000259" key="6">
    <source>
        <dbReference type="PROSITE" id="PS50026"/>
    </source>
</evidence>
<keyword evidence="5" id="KW-1133">Transmembrane helix</keyword>
<dbReference type="InterPro" id="IPR049883">
    <property type="entry name" value="NOTCH1_EGF-like"/>
</dbReference>
<comment type="caution">
    <text evidence="4">Lacks conserved residue(s) required for the propagation of feature annotation.</text>
</comment>
<evidence type="ECO:0000313" key="8">
    <source>
        <dbReference type="Proteomes" id="UP000759131"/>
    </source>
</evidence>
<evidence type="ECO:0000256" key="4">
    <source>
        <dbReference type="PROSITE-ProRule" id="PRU00076"/>
    </source>
</evidence>
<keyword evidence="2 4" id="KW-0245">EGF-like domain</keyword>
<dbReference type="InterPro" id="IPR018097">
    <property type="entry name" value="EGF_Ca-bd_CS"/>
</dbReference>
<feature type="transmembrane region" description="Helical" evidence="5">
    <location>
        <begin position="334"/>
        <end position="355"/>
    </location>
</feature>
<reference evidence="7" key="1">
    <citation type="submission" date="2020-11" db="EMBL/GenBank/DDBJ databases">
        <authorList>
            <person name="Tran Van P."/>
        </authorList>
    </citation>
    <scope>NUCLEOTIDE SEQUENCE</scope>
</reference>
<dbReference type="OrthoDB" id="19903at2759"/>
<evidence type="ECO:0000256" key="2">
    <source>
        <dbReference type="ARBA" id="ARBA00022536"/>
    </source>
</evidence>